<protein>
    <submittedName>
        <fullName evidence="2">Uncharacterized protein</fullName>
    </submittedName>
</protein>
<reference evidence="2" key="5">
    <citation type="journal article" date="2002" name="Nature">
        <title>Analysis of the mouse transcriptome based on functional annotation of 60,770 full-length cDNAs.</title>
        <authorList>
            <consortium name="The FANTOM Consortium and the RIKEN Genome Exploration Research Group Phase I and II Team"/>
        </authorList>
    </citation>
    <scope>NUCLEOTIDE SEQUENCE</scope>
    <source>
        <strain evidence="2">C57BL/6J</strain>
        <tissue evidence="2">Kidney</tissue>
    </source>
</reference>
<feature type="region of interest" description="Disordered" evidence="1">
    <location>
        <begin position="1"/>
        <end position="22"/>
    </location>
</feature>
<reference evidence="2" key="8">
    <citation type="journal article" date="2005" name="Science">
        <title>Antisense Transcription in the Mammalian Transcriptome.</title>
        <authorList>
            <consortium name="RIKEN Genome Exploration Research Group and Genome Science Group (Genome Network Project Core Group) and the FANTOM Consortium"/>
        </authorList>
    </citation>
    <scope>NUCLEOTIDE SEQUENCE</scope>
    <source>
        <strain evidence="2">C57BL/6J</strain>
        <tissue evidence="2">Kidney</tissue>
    </source>
</reference>
<dbReference type="EMBL" id="AK085519">
    <property type="protein sequence ID" value="BAC39462.1"/>
    <property type="molecule type" value="mRNA"/>
</dbReference>
<evidence type="ECO:0000313" key="2">
    <source>
        <dbReference type="EMBL" id="BAC39462.1"/>
    </source>
</evidence>
<dbReference type="AlphaFoldDB" id="Q8C3M0"/>
<name>Q8C3M0_MOUSE</name>
<evidence type="ECO:0000313" key="3">
    <source>
        <dbReference type="MGI" id="MGI:2442309"/>
    </source>
</evidence>
<dbReference type="AGR" id="MGI:2442309"/>
<dbReference type="MGI" id="MGI:2442309">
    <property type="gene designation" value="9330133O14Rik"/>
</dbReference>
<proteinExistence type="evidence at transcript level"/>
<reference evidence="2" key="7">
    <citation type="journal article" date="2005" name="Science">
        <title>The Transcriptional Landscape of the Mammalian Genome.</title>
        <authorList>
            <consortium name="The FANTOM Consortium"/>
            <consortium name="Riken Genome Exploration Research Group and Genome Science Group (Genome Network Project Core Group)"/>
        </authorList>
    </citation>
    <scope>NUCLEOTIDE SEQUENCE</scope>
    <source>
        <strain evidence="2">C57BL/6J</strain>
        <tissue evidence="2">Kidney</tissue>
    </source>
</reference>
<evidence type="ECO:0000256" key="1">
    <source>
        <dbReference type="SAM" id="MobiDB-lite"/>
    </source>
</evidence>
<gene>
    <name evidence="3" type="primary">9330133O14Rik</name>
</gene>
<sequence>MKSSLDGESGGIRSPRSRPSPTSWNLLHSQSDFSCHNLQSPGPTVWGLTACLRCPAAAPADVLHPRWAFSLPSSTQARILSFFFFFFSVAEMDRHISVSFLRYSLVTFSIFT</sequence>
<organism evidence="2">
    <name type="scientific">Mus musculus</name>
    <name type="common">Mouse</name>
    <dbReference type="NCBI Taxonomy" id="10090"/>
    <lineage>
        <taxon>Eukaryota</taxon>
        <taxon>Metazoa</taxon>
        <taxon>Chordata</taxon>
        <taxon>Craniata</taxon>
        <taxon>Vertebrata</taxon>
        <taxon>Euteleostomi</taxon>
        <taxon>Mammalia</taxon>
        <taxon>Eutheria</taxon>
        <taxon>Euarchontoglires</taxon>
        <taxon>Glires</taxon>
        <taxon>Rodentia</taxon>
        <taxon>Myomorpha</taxon>
        <taxon>Muroidea</taxon>
        <taxon>Muridae</taxon>
        <taxon>Murinae</taxon>
        <taxon>Mus</taxon>
        <taxon>Mus</taxon>
    </lineage>
</organism>
<reference evidence="2" key="6">
    <citation type="submission" date="2002-04" db="EMBL/GenBank/DDBJ databases">
        <authorList>
            <person name="Adachi J."/>
            <person name="Aizawa K."/>
            <person name="Akimura T."/>
            <person name="Arakawa T."/>
            <person name="Bono H."/>
            <person name="Carninci P."/>
            <person name="Fukuda S."/>
            <person name="Furuno M."/>
            <person name="Hanagaki T."/>
            <person name="Hara A."/>
            <person name="Hashizume W."/>
            <person name="Hayashida K."/>
            <person name="Hayatsu N."/>
            <person name="Hiramoto K."/>
            <person name="Hiraoka T."/>
            <person name="Hirozane T."/>
            <person name="Hori F."/>
            <person name="Imotani K."/>
            <person name="Ishii Y."/>
            <person name="Itoh M."/>
            <person name="Kagawa I."/>
            <person name="Kasukawa T."/>
            <person name="Katoh H."/>
            <person name="Kawai J."/>
            <person name="Kojima Y."/>
            <person name="Kondo S."/>
            <person name="Konno H."/>
            <person name="Kouda M."/>
            <person name="Koya S."/>
            <person name="Kurihara C."/>
            <person name="Matsuyama T."/>
            <person name="Miyazaki A."/>
            <person name="Murata M."/>
            <person name="Nakamura M."/>
            <person name="Nishi K."/>
            <person name="Nomura K."/>
            <person name="Numazaki R."/>
            <person name="Ohno M."/>
            <person name="Ohsato N."/>
            <person name="Okazaki Y."/>
            <person name="Saito R."/>
            <person name="Saitoh H."/>
            <person name="Sakai C."/>
            <person name="Sakai K."/>
            <person name="Sakazume N."/>
            <person name="Sano H."/>
            <person name="Sasaki D."/>
            <person name="Shibata K."/>
            <person name="Shinagawa A."/>
            <person name="Shiraki T."/>
            <person name="Sogabe Y."/>
            <person name="Tagami M."/>
            <person name="Tagawa A."/>
            <person name="Takahashi F."/>
            <person name="Takaku-Akahira S."/>
            <person name="Takeda Y."/>
            <person name="Tanaka T."/>
            <person name="Tomaru A."/>
            <person name="Toya T."/>
            <person name="Yasunishi A."/>
            <person name="Muramatsu M."/>
            <person name="Hayashizaki Y."/>
        </authorList>
    </citation>
    <scope>NUCLEOTIDE SEQUENCE</scope>
    <source>
        <strain evidence="2">C57BL/6J</strain>
        <tissue evidence="2">Kidney</tissue>
    </source>
</reference>
<reference evidence="2" key="4">
    <citation type="journal article" date="2001" name="Nature">
        <title>Functional annotation of a full-length mouse cDNA collection.</title>
        <authorList>
            <consortium name="The RIKEN Genome Exploration Research Group Phase II Team and the FANTOM Consortium"/>
        </authorList>
    </citation>
    <scope>NUCLEOTIDE SEQUENCE</scope>
    <source>
        <strain evidence="2">C57BL/6J</strain>
        <tissue evidence="2">Kidney</tissue>
    </source>
</reference>
<reference evidence="2" key="2">
    <citation type="journal article" date="2000" name="Genome Res.">
        <title>Normalization and subtraction of cap-trapper-selected cDNAs to prepare full-length cDNA libraries for rapid discovery of new genes.</title>
        <authorList>
            <person name="Carninci P."/>
            <person name="Shibata Y."/>
            <person name="Hayatsu N."/>
            <person name="Sugahara Y."/>
            <person name="Shibata K."/>
            <person name="Itoh M."/>
            <person name="Konno H."/>
            <person name="Okazaki Y."/>
            <person name="Muramatsu M."/>
            <person name="Hayashizaki Y."/>
        </authorList>
    </citation>
    <scope>NUCLEOTIDE SEQUENCE</scope>
    <source>
        <strain evidence="2">C57BL/6J</strain>
        <tissue evidence="2">Kidney</tissue>
    </source>
</reference>
<reference evidence="2" key="3">
    <citation type="journal article" date="2000" name="Genome Res.">
        <title>RIKEN integrated sequence analysis (RISA) system--384-format sequencing pipeline with 384 multicapillary sequencer.</title>
        <authorList>
            <person name="Shibata K."/>
            <person name="Itoh M."/>
            <person name="Aizawa K."/>
            <person name="Nagaoka S."/>
            <person name="Sasaki N."/>
            <person name="Carninci P."/>
            <person name="Konno H."/>
            <person name="Akiyama J."/>
            <person name="Nishi K."/>
            <person name="Kitsunai T."/>
            <person name="Tashiro H."/>
            <person name="Itoh M."/>
            <person name="Sumi N."/>
            <person name="Ishii Y."/>
            <person name="Nakamura S."/>
            <person name="Hazama M."/>
            <person name="Nishine T."/>
            <person name="Harada A."/>
            <person name="Yamamoto R."/>
            <person name="Matsumoto H."/>
            <person name="Sakaguchi S."/>
            <person name="Ikegami T."/>
            <person name="Kashiwagi K."/>
            <person name="Fujiwake S."/>
            <person name="Inoue K."/>
            <person name="Togawa Y."/>
            <person name="Izawa M."/>
            <person name="Ohara E."/>
            <person name="Watahiki M."/>
            <person name="Yoneda Y."/>
            <person name="Ishikawa T."/>
            <person name="Ozawa K."/>
            <person name="Tanaka T."/>
            <person name="Matsuura S."/>
            <person name="Kawai J."/>
            <person name="Okazaki Y."/>
            <person name="Muramatsu M."/>
            <person name="Inoue Y."/>
            <person name="Kira A."/>
            <person name="Hayashizaki Y."/>
        </authorList>
    </citation>
    <scope>NUCLEOTIDE SEQUENCE</scope>
    <source>
        <strain evidence="2">C57BL/6J</strain>
        <tissue evidence="2">Kidney</tissue>
    </source>
</reference>
<reference evidence="2" key="1">
    <citation type="journal article" date="1999" name="Methods Enzymol.">
        <title>High-efficiency full-length cDNA cloning.</title>
        <authorList>
            <person name="Carninci P."/>
            <person name="Hayashizaki Y."/>
        </authorList>
    </citation>
    <scope>NUCLEOTIDE SEQUENCE</scope>
    <source>
        <strain evidence="2">C57BL/6J</strain>
        <tissue evidence="2">Kidney</tissue>
    </source>
</reference>
<dbReference type="iPTMnet" id="Q8C3M0"/>
<accession>Q8C3M0</accession>